<dbReference type="PANTHER" id="PTHR13891:SF1">
    <property type="entry name" value="CYTOCHROME C OXIDASE ASSEMBLY FACTOR 7"/>
    <property type="match status" value="1"/>
</dbReference>
<reference evidence="3 4" key="1">
    <citation type="submission" date="2018-08" db="EMBL/GenBank/DDBJ databases">
        <title>Aphanomyces genome sequencing and annotation.</title>
        <authorList>
            <person name="Minardi D."/>
            <person name="Oidtmann B."/>
            <person name="Van Der Giezen M."/>
            <person name="Studholme D.J."/>
        </authorList>
    </citation>
    <scope>NUCLEOTIDE SEQUENCE [LARGE SCALE GENOMIC DNA]</scope>
    <source>
        <strain evidence="3 4">NJM0002</strain>
    </source>
</reference>
<protein>
    <submittedName>
        <fullName evidence="3">Uncharacterized protein</fullName>
    </submittedName>
</protein>
<dbReference type="SMART" id="SM00671">
    <property type="entry name" value="SEL1"/>
    <property type="match status" value="4"/>
</dbReference>
<dbReference type="InterPro" id="IPR011990">
    <property type="entry name" value="TPR-like_helical_dom_sf"/>
</dbReference>
<dbReference type="SUPFAM" id="SSF81901">
    <property type="entry name" value="HCP-like"/>
    <property type="match status" value="2"/>
</dbReference>
<keyword evidence="2" id="KW-0677">Repeat</keyword>
<proteinExistence type="inferred from homology"/>
<evidence type="ECO:0000256" key="2">
    <source>
        <dbReference type="ARBA" id="ARBA00022737"/>
    </source>
</evidence>
<comment type="similarity">
    <text evidence="1">Belongs to the hcp beta-lactamase family.</text>
</comment>
<keyword evidence="4" id="KW-1185">Reference proteome</keyword>
<dbReference type="InterPro" id="IPR006597">
    <property type="entry name" value="Sel1-like"/>
</dbReference>
<dbReference type="VEuPathDB" id="FungiDB:H310_11741"/>
<organism evidence="3 4">
    <name type="scientific">Aphanomyces invadans</name>
    <dbReference type="NCBI Taxonomy" id="157072"/>
    <lineage>
        <taxon>Eukaryota</taxon>
        <taxon>Sar</taxon>
        <taxon>Stramenopiles</taxon>
        <taxon>Oomycota</taxon>
        <taxon>Saprolegniomycetes</taxon>
        <taxon>Saprolegniales</taxon>
        <taxon>Verrucalvaceae</taxon>
        <taxon>Aphanomyces</taxon>
    </lineage>
</organism>
<dbReference type="Gene3D" id="1.25.40.10">
    <property type="entry name" value="Tetratricopeptide repeat domain"/>
    <property type="match status" value="1"/>
</dbReference>
<dbReference type="InterPro" id="IPR040239">
    <property type="entry name" value="HcpB-like"/>
</dbReference>
<comment type="caution">
    <text evidence="3">The sequence shown here is derived from an EMBL/GenBank/DDBJ whole genome shotgun (WGS) entry which is preliminary data.</text>
</comment>
<evidence type="ECO:0000313" key="3">
    <source>
        <dbReference type="EMBL" id="RHY28994.1"/>
    </source>
</evidence>
<evidence type="ECO:0000313" key="4">
    <source>
        <dbReference type="Proteomes" id="UP000285060"/>
    </source>
</evidence>
<name>A0A3R6Y7U2_9STRA</name>
<dbReference type="AlphaFoldDB" id="A0A3R6Y7U2"/>
<sequence length="260" mass="28307">MHPVTATPKNDILVGWPSSFRHMEAPGRFLSDDAIKAALYGYVGLRLNEDLEKRLYEFVSNCDEGKGDPGACHSLGEWLAVVDKKYDDAAVVYKKNCDTKNYAASCFNYGRLLQKACNGGHIHGCHHLGLMHLNAMGGDLVMRLGVMLSSVYCCKQDVPKGIAALDKACEAGEGGSCFRLGSMYLTKQSKYSLPRDVVKAKAYLEASCDANYAPACHNLAVLYKNGDDRVAKDSELFKKFSAKTKTLSEQNTVAGGMKAA</sequence>
<gene>
    <name evidence="3" type="ORF">DYB32_005545</name>
</gene>
<dbReference type="Proteomes" id="UP000285060">
    <property type="component" value="Unassembled WGS sequence"/>
</dbReference>
<dbReference type="EMBL" id="QUSY01000496">
    <property type="protein sequence ID" value="RHY28994.1"/>
    <property type="molecule type" value="Genomic_DNA"/>
</dbReference>
<dbReference type="VEuPathDB" id="FungiDB:H310_11740"/>
<accession>A0A3R6Y7U2</accession>
<dbReference type="PANTHER" id="PTHR13891">
    <property type="entry name" value="CYTOCHROME C OXIDASE ASSEMBLY FACTOR 7"/>
    <property type="match status" value="1"/>
</dbReference>
<evidence type="ECO:0000256" key="1">
    <source>
        <dbReference type="ARBA" id="ARBA00008486"/>
    </source>
</evidence>